<name>A0A4Y7RHC1_9FIRM</name>
<keyword evidence="3" id="KW-0067">ATP-binding</keyword>
<dbReference type="EMBL" id="QFGA01000001">
    <property type="protein sequence ID" value="TEB08405.1"/>
    <property type="molecule type" value="Genomic_DNA"/>
</dbReference>
<dbReference type="Gene3D" id="1.10.8.60">
    <property type="match status" value="1"/>
</dbReference>
<evidence type="ECO:0000256" key="2">
    <source>
        <dbReference type="ARBA" id="ARBA00022741"/>
    </source>
</evidence>
<evidence type="ECO:0000256" key="7">
    <source>
        <dbReference type="ARBA" id="ARBA00024867"/>
    </source>
</evidence>
<dbReference type="GO" id="GO:0005524">
    <property type="term" value="F:ATP binding"/>
    <property type="evidence" value="ECO:0007669"/>
    <property type="project" value="UniProtKB-KW"/>
</dbReference>
<proteinExistence type="predicted"/>
<evidence type="ECO:0000256" key="5">
    <source>
        <dbReference type="ARBA" id="ARBA00023125"/>
    </source>
</evidence>
<evidence type="ECO:0000313" key="11">
    <source>
        <dbReference type="EMBL" id="TEB08405.1"/>
    </source>
</evidence>
<comment type="caution">
    <text evidence="11">The sequence shown here is derived from an EMBL/GenBank/DDBJ whole genome shotgun (WGS) entry which is preliminary data.</text>
</comment>
<organism evidence="11 12">
    <name type="scientific">Pelotomaculum schinkii</name>
    <dbReference type="NCBI Taxonomy" id="78350"/>
    <lineage>
        <taxon>Bacteria</taxon>
        <taxon>Bacillati</taxon>
        <taxon>Bacillota</taxon>
        <taxon>Clostridia</taxon>
        <taxon>Eubacteriales</taxon>
        <taxon>Desulfotomaculaceae</taxon>
        <taxon>Pelotomaculum</taxon>
    </lineage>
</organism>
<feature type="modified residue" description="4-aspartylphosphate" evidence="8">
    <location>
        <position position="58"/>
    </location>
</feature>
<dbReference type="SMART" id="SM00448">
    <property type="entry name" value="REC"/>
    <property type="match status" value="1"/>
</dbReference>
<keyword evidence="4" id="KW-0805">Transcription regulation</keyword>
<dbReference type="InterPro" id="IPR011006">
    <property type="entry name" value="CheY-like_superfamily"/>
</dbReference>
<evidence type="ECO:0000256" key="1">
    <source>
        <dbReference type="ARBA" id="ARBA00018672"/>
    </source>
</evidence>
<dbReference type="InterPro" id="IPR002197">
    <property type="entry name" value="HTH_Fis"/>
</dbReference>
<dbReference type="PROSITE" id="PS50045">
    <property type="entry name" value="SIGMA54_INTERACT_4"/>
    <property type="match status" value="1"/>
</dbReference>
<evidence type="ECO:0000313" key="12">
    <source>
        <dbReference type="Proteomes" id="UP000298324"/>
    </source>
</evidence>
<dbReference type="GO" id="GO:0000160">
    <property type="term" value="P:phosphorelay signal transduction system"/>
    <property type="evidence" value="ECO:0007669"/>
    <property type="project" value="InterPro"/>
</dbReference>
<gene>
    <name evidence="11" type="primary">zraR_3</name>
    <name evidence="11" type="ORF">Psch_01968</name>
</gene>
<dbReference type="PROSITE" id="PS00675">
    <property type="entry name" value="SIGMA54_INTERACT_1"/>
    <property type="match status" value="1"/>
</dbReference>
<feature type="domain" description="Response regulatory" evidence="10">
    <location>
        <begin position="8"/>
        <end position="123"/>
    </location>
</feature>
<dbReference type="SMART" id="SM00382">
    <property type="entry name" value="AAA"/>
    <property type="match status" value="1"/>
</dbReference>
<keyword evidence="12" id="KW-1185">Reference proteome</keyword>
<evidence type="ECO:0000259" key="10">
    <source>
        <dbReference type="PROSITE" id="PS50110"/>
    </source>
</evidence>
<dbReference type="InterPro" id="IPR002078">
    <property type="entry name" value="Sigma_54_int"/>
</dbReference>
<evidence type="ECO:0000256" key="4">
    <source>
        <dbReference type="ARBA" id="ARBA00023015"/>
    </source>
</evidence>
<dbReference type="Pfam" id="PF00158">
    <property type="entry name" value="Sigma54_activat"/>
    <property type="match status" value="1"/>
</dbReference>
<evidence type="ECO:0000259" key="9">
    <source>
        <dbReference type="PROSITE" id="PS50045"/>
    </source>
</evidence>
<dbReference type="SUPFAM" id="SSF52172">
    <property type="entry name" value="CheY-like"/>
    <property type="match status" value="1"/>
</dbReference>
<dbReference type="Gene3D" id="1.10.10.60">
    <property type="entry name" value="Homeodomain-like"/>
    <property type="match status" value="1"/>
</dbReference>
<evidence type="ECO:0000256" key="8">
    <source>
        <dbReference type="PROSITE-ProRule" id="PRU00169"/>
    </source>
</evidence>
<dbReference type="Proteomes" id="UP000298324">
    <property type="component" value="Unassembled WGS sequence"/>
</dbReference>
<evidence type="ECO:0000256" key="3">
    <source>
        <dbReference type="ARBA" id="ARBA00022840"/>
    </source>
</evidence>
<comment type="function">
    <text evidence="7">May play the central regulatory role in sporulation. It may be an element of the effector pathway responsible for the activation of sporulation genes in response to nutritional stress. Spo0A may act in concert with spo0H (a sigma factor) to control the expression of some genes that are critical to the sporulation process.</text>
</comment>
<dbReference type="SUPFAM" id="SSF46689">
    <property type="entry name" value="Homeodomain-like"/>
    <property type="match status" value="1"/>
</dbReference>
<dbReference type="GO" id="GO:0043565">
    <property type="term" value="F:sequence-specific DNA binding"/>
    <property type="evidence" value="ECO:0007669"/>
    <property type="project" value="InterPro"/>
</dbReference>
<dbReference type="InterPro" id="IPR025662">
    <property type="entry name" value="Sigma_54_int_dom_ATP-bd_1"/>
</dbReference>
<dbReference type="AlphaFoldDB" id="A0A4Y7RHC1"/>
<dbReference type="InterPro" id="IPR003593">
    <property type="entry name" value="AAA+_ATPase"/>
</dbReference>
<dbReference type="InterPro" id="IPR058031">
    <property type="entry name" value="AAA_lid_NorR"/>
</dbReference>
<dbReference type="Gene3D" id="3.40.50.2300">
    <property type="match status" value="1"/>
</dbReference>
<accession>A0A4Y7RHC1</accession>
<keyword evidence="2" id="KW-0547">Nucleotide-binding</keyword>
<keyword evidence="5" id="KW-0238">DNA-binding</keyword>
<dbReference type="PROSITE" id="PS50110">
    <property type="entry name" value="RESPONSE_REGULATORY"/>
    <property type="match status" value="1"/>
</dbReference>
<dbReference type="InterPro" id="IPR009057">
    <property type="entry name" value="Homeodomain-like_sf"/>
</dbReference>
<feature type="domain" description="Sigma-54 factor interaction" evidence="9">
    <location>
        <begin position="148"/>
        <end position="378"/>
    </location>
</feature>
<sequence length="490" mass="55346">MTAMKKPEILVIDDEIEVGAFFHYYFQEEKGYPVAVANSGSEARAFLSKKSFDLALVDLKLPDTDGITLLKEIKDNNPGCVVIIMTGYSTVKSAVDAMKLGAFDYIDKPFDELEELDILLERALQSIYNKTWFISDELHKLATEFGIVVAADSPLKDLLLLSKKVATRKISILIEGETGTGKEVLARFIHANSLRSGSPFISVNCGALTESLLESELFGHEKGSFTGSQGVRHGIFELANKGTLFLDEIGEASPSIQVKLLRVLESGEFYRVGGEKPLKTDVRVLAATNKNLRDAVKDKLFREDLLYRLDVVNLHIPPLRERRMDILPLVDYFIEKNLPEEEKHLTVRFNNEARNLLQSYFWPGNLRELSNVVARSLALRDSDLLGPECLPRHVVLYGEEDFLAEHLGTKTNIDEALRDWSQRLLKVILSKGSIDFLELEKKLEQEAAWVSRRVIEETLVKTGNNRTEAAKALNITPRVLRYHRNEKSRE</sequence>
<dbReference type="Pfam" id="PF25601">
    <property type="entry name" value="AAA_lid_14"/>
    <property type="match status" value="1"/>
</dbReference>
<dbReference type="InterPro" id="IPR025943">
    <property type="entry name" value="Sigma_54_int_dom_ATP-bd_2"/>
</dbReference>
<dbReference type="Pfam" id="PF00072">
    <property type="entry name" value="Response_reg"/>
    <property type="match status" value="1"/>
</dbReference>
<dbReference type="InterPro" id="IPR027417">
    <property type="entry name" value="P-loop_NTPase"/>
</dbReference>
<dbReference type="CDD" id="cd00009">
    <property type="entry name" value="AAA"/>
    <property type="match status" value="1"/>
</dbReference>
<dbReference type="Pfam" id="PF02954">
    <property type="entry name" value="HTH_8"/>
    <property type="match status" value="1"/>
</dbReference>
<dbReference type="PROSITE" id="PS00688">
    <property type="entry name" value="SIGMA54_INTERACT_3"/>
    <property type="match status" value="1"/>
</dbReference>
<dbReference type="PROSITE" id="PS00676">
    <property type="entry name" value="SIGMA54_INTERACT_2"/>
    <property type="match status" value="1"/>
</dbReference>
<dbReference type="PANTHER" id="PTHR32071">
    <property type="entry name" value="TRANSCRIPTIONAL REGULATORY PROTEIN"/>
    <property type="match status" value="1"/>
</dbReference>
<evidence type="ECO:0000256" key="6">
    <source>
        <dbReference type="ARBA" id="ARBA00023163"/>
    </source>
</evidence>
<dbReference type="Gene3D" id="3.40.50.300">
    <property type="entry name" value="P-loop containing nucleotide triphosphate hydrolases"/>
    <property type="match status" value="1"/>
</dbReference>
<dbReference type="InterPro" id="IPR025944">
    <property type="entry name" value="Sigma_54_int_dom_CS"/>
</dbReference>
<keyword evidence="8" id="KW-0597">Phosphoprotein</keyword>
<dbReference type="FunFam" id="3.40.50.300:FF:000006">
    <property type="entry name" value="DNA-binding transcriptional regulator NtrC"/>
    <property type="match status" value="1"/>
</dbReference>
<dbReference type="GO" id="GO:0006355">
    <property type="term" value="P:regulation of DNA-templated transcription"/>
    <property type="evidence" value="ECO:0007669"/>
    <property type="project" value="InterPro"/>
</dbReference>
<reference evidence="11 12" key="1">
    <citation type="journal article" date="2018" name="Environ. Microbiol.">
        <title>Novel energy conservation strategies and behaviour of Pelotomaculum schinkii driving syntrophic propionate catabolism.</title>
        <authorList>
            <person name="Hidalgo-Ahumada C.A.P."/>
            <person name="Nobu M.K."/>
            <person name="Narihiro T."/>
            <person name="Tamaki H."/>
            <person name="Liu W.T."/>
            <person name="Kamagata Y."/>
            <person name="Stams A.J.M."/>
            <person name="Imachi H."/>
            <person name="Sousa D.Z."/>
        </authorList>
    </citation>
    <scope>NUCLEOTIDE SEQUENCE [LARGE SCALE GENOMIC DNA]</scope>
    <source>
        <strain evidence="11 12">HH</strain>
    </source>
</reference>
<keyword evidence="6" id="KW-0804">Transcription</keyword>
<dbReference type="PANTHER" id="PTHR32071:SF119">
    <property type="entry name" value="SIGMA L-DEPENDENT TRANSCRIPTIONAL REGULATOR YPLP-RELATED"/>
    <property type="match status" value="1"/>
</dbReference>
<protein>
    <recommendedName>
        <fullName evidence="1">Stage 0 sporulation protein A homolog</fullName>
    </recommendedName>
</protein>
<dbReference type="InterPro" id="IPR001789">
    <property type="entry name" value="Sig_transdc_resp-reg_receiver"/>
</dbReference>
<dbReference type="SUPFAM" id="SSF52540">
    <property type="entry name" value="P-loop containing nucleoside triphosphate hydrolases"/>
    <property type="match status" value="1"/>
</dbReference>